<name>A0A846QPC8_9BACT</name>
<dbReference type="Proteomes" id="UP000580856">
    <property type="component" value="Unassembled WGS sequence"/>
</dbReference>
<keyword evidence="2" id="KW-1185">Reference proteome</keyword>
<gene>
    <name evidence="1" type="ORF">GGQ74_002015</name>
</gene>
<accession>A0A846QPC8</accession>
<evidence type="ECO:0008006" key="3">
    <source>
        <dbReference type="Google" id="ProtNLM"/>
    </source>
</evidence>
<dbReference type="RefSeq" id="WP_167941417.1">
    <property type="nucleotide sequence ID" value="NZ_JAATJA010000002.1"/>
</dbReference>
<reference evidence="1 2" key="1">
    <citation type="submission" date="2020-03" db="EMBL/GenBank/DDBJ databases">
        <title>Genomic Encyclopedia of Type Strains, Phase IV (KMG-IV): sequencing the most valuable type-strain genomes for metagenomic binning, comparative biology and taxonomic classification.</title>
        <authorList>
            <person name="Goeker M."/>
        </authorList>
    </citation>
    <scope>NUCLEOTIDE SEQUENCE [LARGE SCALE GENOMIC DNA]</scope>
    <source>
        <strain evidence="1 2">DSM 24233</strain>
    </source>
</reference>
<organism evidence="1 2">
    <name type="scientific">Desulfobaculum xiamenense</name>
    <dbReference type="NCBI Taxonomy" id="995050"/>
    <lineage>
        <taxon>Bacteria</taxon>
        <taxon>Pseudomonadati</taxon>
        <taxon>Thermodesulfobacteriota</taxon>
        <taxon>Desulfovibrionia</taxon>
        <taxon>Desulfovibrionales</taxon>
        <taxon>Desulfovibrionaceae</taxon>
        <taxon>Desulfobaculum</taxon>
    </lineage>
</organism>
<comment type="caution">
    <text evidence="1">The sequence shown here is derived from an EMBL/GenBank/DDBJ whole genome shotgun (WGS) entry which is preliminary data.</text>
</comment>
<proteinExistence type="predicted"/>
<dbReference type="EMBL" id="JAATJA010000002">
    <property type="protein sequence ID" value="NJB68342.1"/>
    <property type="molecule type" value="Genomic_DNA"/>
</dbReference>
<evidence type="ECO:0000313" key="1">
    <source>
        <dbReference type="EMBL" id="NJB68342.1"/>
    </source>
</evidence>
<evidence type="ECO:0000313" key="2">
    <source>
        <dbReference type="Proteomes" id="UP000580856"/>
    </source>
</evidence>
<sequence>MTDFAAIAERNQTRARHIIEDTNILRIWESLGITANLVGSLRTGLLYDHLDIDFHIYSEPFVLADSFAAMARLAENSRIRRIQYANLLDTDEKCLEWHAWYMDDDQREWQIDMIHILNDSPFAGYFERVADRIREALTPATREAILAIKAGLDPAKRPCSIAIYQAVIRDGVADCEAFRHWAKTHPTDGIIEWMP</sequence>
<dbReference type="AlphaFoldDB" id="A0A846QPC8"/>
<protein>
    <recommendedName>
        <fullName evidence="3">Phosphoglycerate mutase family protein</fullName>
    </recommendedName>
</protein>